<dbReference type="RefSeq" id="WP_190266304.1">
    <property type="nucleotide sequence ID" value="NZ_BAABAD010000003.1"/>
</dbReference>
<comment type="caution">
    <text evidence="1">The sequence shown here is derived from an EMBL/GenBank/DDBJ whole genome shotgun (WGS) entry which is preliminary data.</text>
</comment>
<reference evidence="1 2" key="1">
    <citation type="submission" date="2020-09" db="EMBL/GenBank/DDBJ databases">
        <title>Novel species in genus Gordonia.</title>
        <authorList>
            <person name="Zhang G."/>
        </authorList>
    </citation>
    <scope>NUCLEOTIDE SEQUENCE [LARGE SCALE GENOMIC DNA]</scope>
    <source>
        <strain evidence="1 2">ON-33</strain>
    </source>
</reference>
<keyword evidence="2" id="KW-1185">Reference proteome</keyword>
<accession>A0ABR7W7G4</accession>
<name>A0ABR7W7G4_9ACTN</name>
<evidence type="ECO:0000313" key="1">
    <source>
        <dbReference type="EMBL" id="MBD1318759.1"/>
    </source>
</evidence>
<sequence>MEHHPLTPSQSAVLFVLMSQARDVSNPELRTLAPELTRPSRQKLIDLGLIESAKGPRNSYVHSLTDRGWAWCARELDETPPKGAQPPIRALYAVMASIGRYLVADDLRLHEVFRPPASPPVPVPVAPPAAPIAPDDDVDRRIRAAYTHSARGPGAWVAMTTLRAALPDVEAAELDDALVRLQRRPGVSLIPQEDQMLLTDADRSAAVRVGTQLCHLFAIEDL</sequence>
<evidence type="ECO:0000313" key="2">
    <source>
        <dbReference type="Proteomes" id="UP000602395"/>
    </source>
</evidence>
<proteinExistence type="predicted"/>
<gene>
    <name evidence="1" type="ORF">IDF66_04120</name>
</gene>
<protein>
    <submittedName>
        <fullName evidence="1">MarR family transcriptional regulator</fullName>
    </submittedName>
</protein>
<dbReference type="Proteomes" id="UP000602395">
    <property type="component" value="Unassembled WGS sequence"/>
</dbReference>
<dbReference type="EMBL" id="JACWMS010000001">
    <property type="protein sequence ID" value="MBD1318759.1"/>
    <property type="molecule type" value="Genomic_DNA"/>
</dbReference>
<organism evidence="1 2">
    <name type="scientific">Gordonia hankookensis</name>
    <dbReference type="NCBI Taxonomy" id="589403"/>
    <lineage>
        <taxon>Bacteria</taxon>
        <taxon>Bacillati</taxon>
        <taxon>Actinomycetota</taxon>
        <taxon>Actinomycetes</taxon>
        <taxon>Mycobacteriales</taxon>
        <taxon>Gordoniaceae</taxon>
        <taxon>Gordonia</taxon>
    </lineage>
</organism>